<evidence type="ECO:0000256" key="1">
    <source>
        <dbReference type="SAM" id="Phobius"/>
    </source>
</evidence>
<protein>
    <submittedName>
        <fullName evidence="2">Uncharacterized protein</fullName>
    </submittedName>
</protein>
<organism evidence="2 3">
    <name type="scientific">Apiosordaria backusii</name>
    <dbReference type="NCBI Taxonomy" id="314023"/>
    <lineage>
        <taxon>Eukaryota</taxon>
        <taxon>Fungi</taxon>
        <taxon>Dikarya</taxon>
        <taxon>Ascomycota</taxon>
        <taxon>Pezizomycotina</taxon>
        <taxon>Sordariomycetes</taxon>
        <taxon>Sordariomycetidae</taxon>
        <taxon>Sordariales</taxon>
        <taxon>Lasiosphaeriaceae</taxon>
        <taxon>Apiosordaria</taxon>
    </lineage>
</organism>
<dbReference type="AlphaFoldDB" id="A0AA40EC55"/>
<name>A0AA40EC55_9PEZI</name>
<evidence type="ECO:0000313" key="3">
    <source>
        <dbReference type="Proteomes" id="UP001172159"/>
    </source>
</evidence>
<keyword evidence="1" id="KW-0472">Membrane</keyword>
<comment type="caution">
    <text evidence="2">The sequence shown here is derived from an EMBL/GenBank/DDBJ whole genome shotgun (WGS) entry which is preliminary data.</text>
</comment>
<reference evidence="2" key="1">
    <citation type="submission" date="2023-06" db="EMBL/GenBank/DDBJ databases">
        <title>Genome-scale phylogeny and comparative genomics of the fungal order Sordariales.</title>
        <authorList>
            <consortium name="Lawrence Berkeley National Laboratory"/>
            <person name="Hensen N."/>
            <person name="Bonometti L."/>
            <person name="Westerberg I."/>
            <person name="Brannstrom I.O."/>
            <person name="Guillou S."/>
            <person name="Cros-Aarteil S."/>
            <person name="Calhoun S."/>
            <person name="Haridas S."/>
            <person name="Kuo A."/>
            <person name="Mondo S."/>
            <person name="Pangilinan J."/>
            <person name="Riley R."/>
            <person name="Labutti K."/>
            <person name="Andreopoulos B."/>
            <person name="Lipzen A."/>
            <person name="Chen C."/>
            <person name="Yanf M."/>
            <person name="Daum C."/>
            <person name="Ng V."/>
            <person name="Clum A."/>
            <person name="Steindorff A."/>
            <person name="Ohm R."/>
            <person name="Martin F."/>
            <person name="Silar P."/>
            <person name="Natvig D."/>
            <person name="Lalanne C."/>
            <person name="Gautier V."/>
            <person name="Ament-Velasquez S.L."/>
            <person name="Kruys A."/>
            <person name="Hutchinson M.I."/>
            <person name="Powell A.J."/>
            <person name="Barry K."/>
            <person name="Miller A.N."/>
            <person name="Grigoriev I.V."/>
            <person name="Debuchy R."/>
            <person name="Gladieux P."/>
            <person name="Thoren M.H."/>
            <person name="Johannesson H."/>
        </authorList>
    </citation>
    <scope>NUCLEOTIDE SEQUENCE</scope>
    <source>
        <strain evidence="2">CBS 540.89</strain>
    </source>
</reference>
<accession>A0AA40EC55</accession>
<feature type="transmembrane region" description="Helical" evidence="1">
    <location>
        <begin position="65"/>
        <end position="83"/>
    </location>
</feature>
<gene>
    <name evidence="2" type="ORF">B0T21DRAFT_348180</name>
</gene>
<keyword evidence="1" id="KW-0812">Transmembrane</keyword>
<evidence type="ECO:0000313" key="2">
    <source>
        <dbReference type="EMBL" id="KAK0736069.1"/>
    </source>
</evidence>
<proteinExistence type="predicted"/>
<dbReference type="EMBL" id="JAUKTV010000006">
    <property type="protein sequence ID" value="KAK0736069.1"/>
    <property type="molecule type" value="Genomic_DNA"/>
</dbReference>
<keyword evidence="1" id="KW-1133">Transmembrane helix</keyword>
<sequence length="186" mass="22733">MYMILRLFYIIAFKQLNTKLKDFYFYYLCYDLLDIIYNKNYIYTNYNKVIGNVFLIYNNKRVKKLKFAFTLFLTISLIISNLSNRSKEKGKVIEQLLLTIVKFNKYFIKTGNLNLYINDILKKLNNLIRVIKVNTLRYFKYNRSFFKIENDYFKTVLIYITFKSSVFYYYKGFILIYSNNLVDYKN</sequence>
<dbReference type="Proteomes" id="UP001172159">
    <property type="component" value="Unassembled WGS sequence"/>
</dbReference>
<keyword evidence="3" id="KW-1185">Reference proteome</keyword>